<protein>
    <submittedName>
        <fullName evidence="1">Uncharacterized protein</fullName>
    </submittedName>
</protein>
<organism evidence="1 2">
    <name type="scientific">Rhodobacter capsulatus</name>
    <name type="common">Rhodopseudomonas capsulata</name>
    <dbReference type="NCBI Taxonomy" id="1061"/>
    <lineage>
        <taxon>Bacteria</taxon>
        <taxon>Pseudomonadati</taxon>
        <taxon>Pseudomonadota</taxon>
        <taxon>Alphaproteobacteria</taxon>
        <taxon>Rhodobacterales</taxon>
        <taxon>Rhodobacter group</taxon>
        <taxon>Rhodobacter</taxon>
    </lineage>
</organism>
<name>A0A4U1JJ36_RHOCA</name>
<accession>A0A4U1JJ36</accession>
<proteinExistence type="predicted"/>
<dbReference type="OrthoDB" id="7832706at2"/>
<evidence type="ECO:0000313" key="2">
    <source>
        <dbReference type="Proteomes" id="UP000310597"/>
    </source>
</evidence>
<dbReference type="Proteomes" id="UP000310597">
    <property type="component" value="Unassembled WGS sequence"/>
</dbReference>
<evidence type="ECO:0000313" key="1">
    <source>
        <dbReference type="EMBL" id="TKD12545.1"/>
    </source>
</evidence>
<dbReference type="AlphaFoldDB" id="A0A4U1JJ36"/>
<dbReference type="EMBL" id="SWJZ01000156">
    <property type="protein sequence ID" value="TKD12545.1"/>
    <property type="molecule type" value="Genomic_DNA"/>
</dbReference>
<sequence>MLKLGHSRDPDSRLNHQLIADDTVQGAVRRVLPMPNGLDAQRAERRLHVIIRNTLPIAVVPHEVYDGALRVKSEIYYPAASELIHDLLDATARRYAA</sequence>
<dbReference type="RefSeq" id="WP_136909909.1">
    <property type="nucleotide sequence ID" value="NZ_SWJZ01000156.1"/>
</dbReference>
<comment type="caution">
    <text evidence="1">The sequence shown here is derived from an EMBL/GenBank/DDBJ whole genome shotgun (WGS) entry which is preliminary data.</text>
</comment>
<gene>
    <name evidence="1" type="ORF">FBT96_20380</name>
</gene>
<reference evidence="1 2" key="1">
    <citation type="submission" date="2019-04" db="EMBL/GenBank/DDBJ databases">
        <title>Draft Whole-Genome sequence of the purple photosynthetic bacterium Rhodobacter capsulatus SP108 with an indigenous class A beta-lactamase.</title>
        <authorList>
            <person name="Robertson S."/>
            <person name="Meyer T.E."/>
            <person name="Kyndt J.A."/>
        </authorList>
    </citation>
    <scope>NUCLEOTIDE SEQUENCE [LARGE SCALE GENOMIC DNA]</scope>
    <source>
        <strain evidence="1 2">SP108</strain>
    </source>
</reference>